<gene>
    <name evidence="14 15 16 17" type="primary">LOC107274561</name>
</gene>
<dbReference type="GO" id="GO:0008270">
    <property type="term" value="F:zinc ion binding"/>
    <property type="evidence" value="ECO:0007669"/>
    <property type="project" value="UniProtKB-KW"/>
</dbReference>
<protein>
    <submittedName>
        <fullName evidence="14 15">Uncharacterized protein LOC107274561 isoform X1</fullName>
    </submittedName>
</protein>
<dbReference type="PANTHER" id="PTHR12420:SF42">
    <property type="entry name" value="G2_M PHASE-SPECIFIC E3 UBIQUITIN-PROTEIN LIGASE"/>
    <property type="match status" value="1"/>
</dbReference>
<dbReference type="GeneID" id="107274561"/>
<evidence type="ECO:0000256" key="9">
    <source>
        <dbReference type="PROSITE-ProRule" id="PRU00175"/>
    </source>
</evidence>
<evidence type="ECO:0000256" key="7">
    <source>
        <dbReference type="ARBA" id="ARBA00022833"/>
    </source>
</evidence>
<dbReference type="InterPro" id="IPR011011">
    <property type="entry name" value="Znf_FYVE_PHD"/>
</dbReference>
<feature type="domain" description="PHD-type" evidence="12">
    <location>
        <begin position="15"/>
        <end position="130"/>
    </location>
</feature>
<dbReference type="CDD" id="cd15669">
    <property type="entry name" value="ePHD_PHF7_G2E3_like"/>
    <property type="match status" value="1"/>
</dbReference>
<dbReference type="InterPro" id="IPR051188">
    <property type="entry name" value="PHD-type_Zinc_Finger"/>
</dbReference>
<accession>A0AAJ7RVP8</accession>
<dbReference type="InterPro" id="IPR059102">
    <property type="entry name" value="PHD_PHF7/G2E3-like"/>
</dbReference>
<dbReference type="InterPro" id="IPR042013">
    <property type="entry name" value="PHF7/G2E3_ePHD"/>
</dbReference>
<name>A0AAJ7RVP8_CEPCN</name>
<keyword evidence="3" id="KW-0808">Transferase</keyword>
<dbReference type="RefSeq" id="XP_024947581.1">
    <property type="nucleotide sequence ID" value="XM_025091813.1"/>
</dbReference>
<dbReference type="InterPro" id="IPR001965">
    <property type="entry name" value="Znf_PHD"/>
</dbReference>
<dbReference type="Proteomes" id="UP000694920">
    <property type="component" value="Unplaced"/>
</dbReference>
<evidence type="ECO:0000256" key="4">
    <source>
        <dbReference type="ARBA" id="ARBA00022723"/>
    </source>
</evidence>
<evidence type="ECO:0000256" key="5">
    <source>
        <dbReference type="ARBA" id="ARBA00022771"/>
    </source>
</evidence>
<dbReference type="AlphaFoldDB" id="A0AAJ7RVP8"/>
<evidence type="ECO:0000313" key="17">
    <source>
        <dbReference type="RefSeq" id="XP_024947581.1"/>
    </source>
</evidence>
<dbReference type="Pfam" id="PF13771">
    <property type="entry name" value="zf-HC5HC2H"/>
    <property type="match status" value="1"/>
</dbReference>
<sequence>MPRRKCLAILDLSNNRICCFCGLSTNNELEYGKIYEYDDIIAHYYCLLLSSNMQQNGSDDDGILGFLTEDIQKELSKAKKRQCRYCKKRGATLKCCNTKCKIIFHLPCGLRTGSLHQFFGEFRSFCKNHRPIQRIDPVVKTQLETLNNLLCYICYDSVNPHNVVETLWAPCCRKNAWYHRKCVQQLALSAGYFFKCPLCNNKDEFQKAMLNCGIFIPSQDASWELVPNAYEELLYRHDRCDAQICLCPKGRNYSSNETKWELTLCRLCGSQGIHVACGRLKNANTIWECTQCTDILNKSSQNVIPTIRQQDITLNSRYSDFTVMSKESDSDNSDSDISVGRNSPLTVKFDDERYLLPFSRNIIKPGPLSYKIQQVRKFIDNNKNLQSRSDHLNSEFNNKDFKNVSRLNDENSTTESDSLQENILKESETLITIDSDEEIVEIENPKRPIRCEPVSTITDGASNVSQYLSKFSRQMDLPSKNITEINYSMHNACLIDPGADEIVFSSTGEISPQCNVFENSETSGLNIKIVNVTSVSPEDFADVSDKSEESTSSSSALSVQSNGLCCPVDTEQSVLKRKINLRWSNINMLRTKKFADNDGNKELRNNPGPSSRNENEETMRNDKCEKRKQNFDICTSFFGVPNSIKKLAAKSQTRIPEASPNTAVRMNNVANSQSSGAEVINVCDTWDKAQSMEENIREVLQEDSPKIAMRRTRISRPIESDEFSSSRDFATKKPREESSHFEEQNSSNCDGDAEIDASDGSESCERNMQCANSIGTRSQMSCGWSSASGESDCDTSDQDRTQDQNTCSKFRSYSADCSETSNFGDSFDPDRLIPGLMRLCDLKFHVCGSNVVQMNVRNKITMTIKMNDTRVHNRRKNRSFSKRRFDGDAGSEKLRKRLCIEVDEDITEDSSADGHSLICSGATQSVNDDGVWFNESSRTEFLVRNLENPASGAFRLNNLNGNARTKCFITKKNTRDEHKENLDPSSPKSGNSFRNVCFVEKNSLVNCPPTSAVISNLSTTAITTCKRNEGDVVCITNCNCSNSKLQHGSIRCGKANENTNSFESNDDYRHLSKNDIYLLRTSVSMESNDFRDTSLSSSKKTFYSNDYIKAGPIASCVVSIDLARIQNLEIKPNSFFQKSGKSHMSIEHLSDPTACNNRSIGLVKSLSLGDLRVSSVSNPLRRSRSMSDLDKEKLQSINYKSKKLFGNLIGTQEIVDNFLITNDVSNMQKCIYDSKHDWWSKKKHVKTLKW</sequence>
<keyword evidence="4" id="KW-0479">Metal-binding</keyword>
<keyword evidence="8" id="KW-0539">Nucleus</keyword>
<dbReference type="RefSeq" id="XP_015609284.1">
    <property type="nucleotide sequence ID" value="XM_015753798.2"/>
</dbReference>
<keyword evidence="5 9" id="KW-0863">Zinc-finger</keyword>
<evidence type="ECO:0000256" key="1">
    <source>
        <dbReference type="ARBA" id="ARBA00004123"/>
    </source>
</evidence>
<keyword evidence="13" id="KW-1185">Reference proteome</keyword>
<dbReference type="KEGG" id="ccin:107274561"/>
<evidence type="ECO:0000256" key="8">
    <source>
        <dbReference type="ARBA" id="ARBA00023242"/>
    </source>
</evidence>
<feature type="compositionally biased region" description="Basic and acidic residues" evidence="10">
    <location>
        <begin position="613"/>
        <end position="624"/>
    </location>
</feature>
<evidence type="ECO:0000256" key="3">
    <source>
        <dbReference type="ARBA" id="ARBA00022679"/>
    </source>
</evidence>
<evidence type="ECO:0000259" key="11">
    <source>
        <dbReference type="PROSITE" id="PS50089"/>
    </source>
</evidence>
<dbReference type="PROSITE" id="PS50089">
    <property type="entry name" value="ZF_RING_2"/>
    <property type="match status" value="1"/>
</dbReference>
<dbReference type="RefSeq" id="XP_015609285.1">
    <property type="nucleotide sequence ID" value="XM_015753799.2"/>
</dbReference>
<keyword evidence="6" id="KW-0833">Ubl conjugation pathway</keyword>
<dbReference type="GO" id="GO:0005634">
    <property type="term" value="C:nucleus"/>
    <property type="evidence" value="ECO:0007669"/>
    <property type="project" value="TreeGrafter"/>
</dbReference>
<evidence type="ECO:0000313" key="14">
    <source>
        <dbReference type="RefSeq" id="XP_015609284.1"/>
    </source>
</evidence>
<dbReference type="InterPro" id="IPR001611">
    <property type="entry name" value="Leu-rich_rpt"/>
</dbReference>
<keyword evidence="7" id="KW-0862">Zinc</keyword>
<organism evidence="13 17">
    <name type="scientific">Cephus cinctus</name>
    <name type="common">Wheat stem sawfly</name>
    <dbReference type="NCBI Taxonomy" id="211228"/>
    <lineage>
        <taxon>Eukaryota</taxon>
        <taxon>Metazoa</taxon>
        <taxon>Ecdysozoa</taxon>
        <taxon>Arthropoda</taxon>
        <taxon>Hexapoda</taxon>
        <taxon>Insecta</taxon>
        <taxon>Pterygota</taxon>
        <taxon>Neoptera</taxon>
        <taxon>Endopterygota</taxon>
        <taxon>Hymenoptera</taxon>
        <taxon>Cephoidea</taxon>
        <taxon>Cephidae</taxon>
        <taxon>Cephus</taxon>
    </lineage>
</organism>
<dbReference type="SUPFAM" id="SSF57903">
    <property type="entry name" value="FYVE/PHD zinc finger"/>
    <property type="match status" value="1"/>
</dbReference>
<evidence type="ECO:0000313" key="16">
    <source>
        <dbReference type="RefSeq" id="XP_015609286.1"/>
    </source>
</evidence>
<comment type="pathway">
    <text evidence="2">Protein modification; protein ubiquitination.</text>
</comment>
<evidence type="ECO:0000256" key="6">
    <source>
        <dbReference type="ARBA" id="ARBA00022786"/>
    </source>
</evidence>
<evidence type="ECO:0000256" key="2">
    <source>
        <dbReference type="ARBA" id="ARBA00004906"/>
    </source>
</evidence>
<evidence type="ECO:0000256" key="10">
    <source>
        <dbReference type="SAM" id="MobiDB-lite"/>
    </source>
</evidence>
<feature type="region of interest" description="Disordered" evidence="10">
    <location>
        <begin position="703"/>
        <end position="762"/>
    </location>
</feature>
<dbReference type="Pfam" id="PF26054">
    <property type="entry name" value="PHD_G2E3"/>
    <property type="match status" value="1"/>
</dbReference>
<dbReference type="InterPro" id="IPR034732">
    <property type="entry name" value="EPHD"/>
</dbReference>
<evidence type="ECO:0000313" key="15">
    <source>
        <dbReference type="RefSeq" id="XP_015609285.1"/>
    </source>
</evidence>
<dbReference type="InterPro" id="IPR013083">
    <property type="entry name" value="Znf_RING/FYVE/PHD"/>
</dbReference>
<dbReference type="Gene3D" id="3.30.40.10">
    <property type="entry name" value="Zinc/RING finger domain, C3HC4 (zinc finger)"/>
    <property type="match status" value="2"/>
</dbReference>
<dbReference type="PANTHER" id="PTHR12420">
    <property type="entry name" value="PHD FINGER PROTEIN"/>
    <property type="match status" value="1"/>
</dbReference>
<feature type="region of interest" description="Disordered" evidence="10">
    <location>
        <begin position="597"/>
        <end position="624"/>
    </location>
</feature>
<comment type="subcellular location">
    <subcellularLocation>
        <location evidence="1">Nucleus</location>
    </subcellularLocation>
</comment>
<dbReference type="RefSeq" id="XP_015609286.1">
    <property type="nucleotide sequence ID" value="XM_015753800.2"/>
</dbReference>
<evidence type="ECO:0000259" key="12">
    <source>
        <dbReference type="PROSITE" id="PS51805"/>
    </source>
</evidence>
<feature type="compositionally biased region" description="Basic and acidic residues" evidence="10">
    <location>
        <begin position="729"/>
        <end position="743"/>
    </location>
</feature>
<dbReference type="PROSITE" id="PS51805">
    <property type="entry name" value="EPHD"/>
    <property type="match status" value="1"/>
</dbReference>
<dbReference type="PROSITE" id="PS51450">
    <property type="entry name" value="LRR"/>
    <property type="match status" value="1"/>
</dbReference>
<feature type="domain" description="RING-type" evidence="11">
    <location>
        <begin position="151"/>
        <end position="200"/>
    </location>
</feature>
<evidence type="ECO:0000313" key="13">
    <source>
        <dbReference type="Proteomes" id="UP000694920"/>
    </source>
</evidence>
<dbReference type="SMART" id="SM00249">
    <property type="entry name" value="PHD"/>
    <property type="match status" value="3"/>
</dbReference>
<dbReference type="InterPro" id="IPR001841">
    <property type="entry name" value="Znf_RING"/>
</dbReference>
<proteinExistence type="predicted"/>
<reference evidence="14 15" key="1">
    <citation type="submission" date="2025-04" db="UniProtKB">
        <authorList>
            <consortium name="RefSeq"/>
        </authorList>
    </citation>
    <scope>IDENTIFICATION</scope>
</reference>